<evidence type="ECO:0000313" key="3">
    <source>
        <dbReference type="Proteomes" id="UP000177390"/>
    </source>
</evidence>
<protein>
    <submittedName>
        <fullName evidence="2">Glycosyl transferase</fullName>
    </submittedName>
</protein>
<proteinExistence type="predicted"/>
<comment type="caution">
    <text evidence="2">The sequence shown here is derived from an EMBL/GenBank/DDBJ whole genome shotgun (WGS) entry which is preliminary data.</text>
</comment>
<sequence length="230" mass="25998">MKKLTIIMPVFNEEATVLSSIRRVLATKIKGVKKNLVVINDGSTDRTKKELARINGKQVLVFSHRHNLGKGAAIRTALENTTGDIYVIQDADLEYDPNDINLLISPILTGKADVVFGSRFVGSEPHRVLYFWHRVANQLITFLADCITNLNLTDIETGYKAFSKKVADSLNIQENRFGFEPEFTIKVAKNNFRVYEVGVSYAGRSYEEGKKIGWRDGIYAIWTIIKYSFS</sequence>
<dbReference type="GO" id="GO:0016740">
    <property type="term" value="F:transferase activity"/>
    <property type="evidence" value="ECO:0007669"/>
    <property type="project" value="UniProtKB-KW"/>
</dbReference>
<dbReference type="InterPro" id="IPR001173">
    <property type="entry name" value="Glyco_trans_2-like"/>
</dbReference>
<dbReference type="Proteomes" id="UP000177390">
    <property type="component" value="Unassembled WGS sequence"/>
</dbReference>
<evidence type="ECO:0000313" key="2">
    <source>
        <dbReference type="EMBL" id="OGD69868.1"/>
    </source>
</evidence>
<dbReference type="AlphaFoldDB" id="A0A1F5ER27"/>
<name>A0A1F5ER27_9BACT</name>
<dbReference type="PANTHER" id="PTHR48090:SF7">
    <property type="entry name" value="RFBJ PROTEIN"/>
    <property type="match status" value="1"/>
</dbReference>
<organism evidence="2 3">
    <name type="scientific">Candidatus Collierbacteria bacterium RIFCSPHIGHO2_02_FULL_49_10</name>
    <dbReference type="NCBI Taxonomy" id="1817723"/>
    <lineage>
        <taxon>Bacteria</taxon>
        <taxon>Candidatus Collieribacteriota</taxon>
    </lineage>
</organism>
<dbReference type="Pfam" id="PF00535">
    <property type="entry name" value="Glycos_transf_2"/>
    <property type="match status" value="1"/>
</dbReference>
<dbReference type="InterPro" id="IPR029044">
    <property type="entry name" value="Nucleotide-diphossugar_trans"/>
</dbReference>
<dbReference type="CDD" id="cd04179">
    <property type="entry name" value="DPM_DPG-synthase_like"/>
    <property type="match status" value="1"/>
</dbReference>
<dbReference type="PANTHER" id="PTHR48090">
    <property type="entry name" value="UNDECAPRENYL-PHOSPHATE 4-DEOXY-4-FORMAMIDO-L-ARABINOSE TRANSFERASE-RELATED"/>
    <property type="match status" value="1"/>
</dbReference>
<feature type="domain" description="Glycosyltransferase 2-like" evidence="1">
    <location>
        <begin position="5"/>
        <end position="168"/>
    </location>
</feature>
<dbReference type="EMBL" id="MFAH01000070">
    <property type="protein sequence ID" value="OGD69868.1"/>
    <property type="molecule type" value="Genomic_DNA"/>
</dbReference>
<gene>
    <name evidence="2" type="ORF">A3D09_02355</name>
</gene>
<dbReference type="Gene3D" id="3.90.550.10">
    <property type="entry name" value="Spore Coat Polysaccharide Biosynthesis Protein SpsA, Chain A"/>
    <property type="match status" value="1"/>
</dbReference>
<accession>A0A1F5ER27</accession>
<keyword evidence="2" id="KW-0808">Transferase</keyword>
<evidence type="ECO:0000259" key="1">
    <source>
        <dbReference type="Pfam" id="PF00535"/>
    </source>
</evidence>
<dbReference type="SUPFAM" id="SSF53448">
    <property type="entry name" value="Nucleotide-diphospho-sugar transferases"/>
    <property type="match status" value="1"/>
</dbReference>
<dbReference type="InterPro" id="IPR050256">
    <property type="entry name" value="Glycosyltransferase_2"/>
</dbReference>
<reference evidence="2 3" key="1">
    <citation type="journal article" date="2016" name="Nat. Commun.">
        <title>Thousands of microbial genomes shed light on interconnected biogeochemical processes in an aquifer system.</title>
        <authorList>
            <person name="Anantharaman K."/>
            <person name="Brown C.T."/>
            <person name="Hug L.A."/>
            <person name="Sharon I."/>
            <person name="Castelle C.J."/>
            <person name="Probst A.J."/>
            <person name="Thomas B.C."/>
            <person name="Singh A."/>
            <person name="Wilkins M.J."/>
            <person name="Karaoz U."/>
            <person name="Brodie E.L."/>
            <person name="Williams K.H."/>
            <person name="Hubbard S.S."/>
            <person name="Banfield J.F."/>
        </authorList>
    </citation>
    <scope>NUCLEOTIDE SEQUENCE [LARGE SCALE GENOMIC DNA]</scope>
</reference>